<dbReference type="FunFam" id="3.90.400.10:FF:000002">
    <property type="entry name" value="Sucrose isomerase"/>
    <property type="match status" value="1"/>
</dbReference>
<dbReference type="GO" id="GO:0009313">
    <property type="term" value="P:oligosaccharide catabolic process"/>
    <property type="evidence" value="ECO:0007669"/>
    <property type="project" value="TreeGrafter"/>
</dbReference>
<dbReference type="AlphaFoldDB" id="A0A2A5RY39"/>
<dbReference type="SMART" id="SM00642">
    <property type="entry name" value="Aamy"/>
    <property type="match status" value="1"/>
</dbReference>
<dbReference type="Gene3D" id="2.60.40.1180">
    <property type="entry name" value="Golgi alpha-mannosidase II"/>
    <property type="match status" value="1"/>
</dbReference>
<dbReference type="PANTHER" id="PTHR10357">
    <property type="entry name" value="ALPHA-AMYLASE FAMILY MEMBER"/>
    <property type="match status" value="1"/>
</dbReference>
<comment type="caution">
    <text evidence="12">The sequence shown here is derived from an EMBL/GenBank/DDBJ whole genome shotgun (WGS) entry which is preliminary data.</text>
</comment>
<dbReference type="SUPFAM" id="SSF51445">
    <property type="entry name" value="(Trans)glycosidases"/>
    <property type="match status" value="1"/>
</dbReference>
<evidence type="ECO:0000256" key="3">
    <source>
        <dbReference type="ARBA" id="ARBA00023295"/>
    </source>
</evidence>
<evidence type="ECO:0000259" key="11">
    <source>
        <dbReference type="SMART" id="SM00642"/>
    </source>
</evidence>
<keyword evidence="2" id="KW-0378">Hydrolase</keyword>
<evidence type="ECO:0000256" key="7">
    <source>
        <dbReference type="ARBA" id="ARBA00070448"/>
    </source>
</evidence>
<keyword evidence="3" id="KW-0326">Glycosidase</keyword>
<dbReference type="Pfam" id="PF23915">
    <property type="entry name" value="SusG_C"/>
    <property type="match status" value="1"/>
</dbReference>
<accession>A0A2A5RY39</accession>
<dbReference type="EMBL" id="JXJX01000010">
    <property type="protein sequence ID" value="PCS06068.1"/>
    <property type="molecule type" value="Genomic_DNA"/>
</dbReference>
<comment type="similarity">
    <text evidence="1">Belongs to the glycosyl hydrolase 13 family.</text>
</comment>
<dbReference type="GO" id="GO:0043896">
    <property type="term" value="F:glucan 1,6-alpha-glucosidase activity"/>
    <property type="evidence" value="ECO:0007669"/>
    <property type="project" value="UniProtKB-EC"/>
</dbReference>
<dbReference type="PANTHER" id="PTHR10357:SF179">
    <property type="entry name" value="NEUTRAL AND BASIC AMINO ACID TRANSPORT PROTEIN RBAT"/>
    <property type="match status" value="1"/>
</dbReference>
<evidence type="ECO:0000256" key="10">
    <source>
        <dbReference type="ARBA" id="ARBA00082008"/>
    </source>
</evidence>
<dbReference type="CDD" id="cd11333">
    <property type="entry name" value="AmyAc_SI_OligoGlu_DGase"/>
    <property type="match status" value="1"/>
</dbReference>
<dbReference type="Gene3D" id="3.90.400.10">
    <property type="entry name" value="Oligo-1,6-glucosidase, Domain 2"/>
    <property type="match status" value="1"/>
</dbReference>
<dbReference type="STRING" id="1348632.GCA_001591745_01420"/>
<dbReference type="SUPFAM" id="SSF51011">
    <property type="entry name" value="Glycosyl hydrolase domain"/>
    <property type="match status" value="1"/>
</dbReference>
<evidence type="ECO:0000256" key="6">
    <source>
        <dbReference type="ARBA" id="ARBA00066532"/>
    </source>
</evidence>
<gene>
    <name evidence="12" type="ORF">RU87_GL000264</name>
</gene>
<dbReference type="Proteomes" id="UP000242246">
    <property type="component" value="Unassembled WGS sequence"/>
</dbReference>
<keyword evidence="13" id="KW-1185">Reference proteome</keyword>
<evidence type="ECO:0000256" key="5">
    <source>
        <dbReference type="ARBA" id="ARBA00058853"/>
    </source>
</evidence>
<dbReference type="InterPro" id="IPR006047">
    <property type="entry name" value="GH13_cat_dom"/>
</dbReference>
<feature type="domain" description="Glycosyl hydrolase family 13 catalytic" evidence="11">
    <location>
        <begin position="14"/>
        <end position="421"/>
    </location>
</feature>
<dbReference type="InterPro" id="IPR056300">
    <property type="entry name" value="SusG-like_C"/>
</dbReference>
<evidence type="ECO:0000256" key="2">
    <source>
        <dbReference type="ARBA" id="ARBA00022801"/>
    </source>
</evidence>
<evidence type="ECO:0000256" key="9">
    <source>
        <dbReference type="ARBA" id="ARBA00081848"/>
    </source>
</evidence>
<comment type="function">
    <text evidence="5">The physiological substrates may be short isomaltosaccharides.</text>
</comment>
<name>A0A2A5RY39_9LACT</name>
<evidence type="ECO:0000256" key="4">
    <source>
        <dbReference type="ARBA" id="ARBA00050879"/>
    </source>
</evidence>
<dbReference type="Pfam" id="PF00128">
    <property type="entry name" value="Alpha-amylase"/>
    <property type="match status" value="1"/>
</dbReference>
<reference evidence="12 13" key="1">
    <citation type="submission" date="2014-12" db="EMBL/GenBank/DDBJ databases">
        <title>Draft genome sequences of 10 type strains of Lactococcus.</title>
        <authorList>
            <person name="Sun Z."/>
            <person name="Zhong Z."/>
            <person name="Liu W."/>
            <person name="Zhang W."/>
            <person name="Zhang H."/>
        </authorList>
    </citation>
    <scope>NUCLEOTIDE SEQUENCE [LARGE SCALE GENOMIC DNA]</scope>
    <source>
        <strain evidence="12 13">DSM 20686</strain>
    </source>
</reference>
<sequence>MKQEEWWKKSVVYQIYPKSFQDDNHDGVGDLRGIINRLPYLEKLGVTVIWLSPCYQSPMDDGGYDISDYYEIDPIFGSMADMDELIATAKQHGIKLLMDLVINHTSDEHTWFKQALADPKSKYRQYYIFREGKNGQAPNNWRGYFGGSSWEKVPNEANMYYLHAFSRRQPDLNWENAEMREAIIDMINWWLEKGLGGFRIDAILNLKKPTNFYKSYPADAEDGLSSIAKSIANQPGILEWLHELDDRCFKKYNAFTVSEADVPDRDLIDYVGPNGVFRTTFDFSYSDIALPSNGAWYSLRDWSVAELRKRIYHHQLKAQQLGWGVQYLENHDQPRSISKYIPEADRNDTTKKLLATLFMMLHGTPFIYQGQEIGMENITTLNLDDYDDIATFEMYDRALIAGLSKQEAFDAVVKRSRDNSRTPMQWSSEPHAGFSTAQQTWLKINPNYTTINVASQEQDTSSVLSYYKKLIDLRKAANPYSEVTIFGEFVPVNDTHDNLIAYQRVLGDQALFVLINFSNEPLGVDIDKTFKHIVLDTLAPSKLDDGILTLKSYQSIILANYN</sequence>
<dbReference type="OrthoDB" id="9805159at2"/>
<evidence type="ECO:0000256" key="8">
    <source>
        <dbReference type="ARBA" id="ARBA00078103"/>
    </source>
</evidence>
<dbReference type="RefSeq" id="WP_068163663.1">
    <property type="nucleotide sequence ID" value="NZ_JXJX01000010.1"/>
</dbReference>
<dbReference type="EC" id="3.2.1.70" evidence="6"/>
<dbReference type="InterPro" id="IPR045857">
    <property type="entry name" value="O16G_dom_2"/>
</dbReference>
<dbReference type="Gene3D" id="3.20.20.80">
    <property type="entry name" value="Glycosidases"/>
    <property type="match status" value="1"/>
</dbReference>
<comment type="catalytic activity">
    <reaction evidence="4">
        <text>Hydrolysis of (1-&gt;6)-alpha-D-glucosidic linkages in (1-&gt;6)-alpha-D-glucans and derived oligosaccharides.</text>
        <dbReference type="EC" id="3.2.1.70"/>
    </reaction>
</comment>
<dbReference type="InterPro" id="IPR013780">
    <property type="entry name" value="Glyco_hydro_b"/>
</dbReference>
<evidence type="ECO:0000256" key="1">
    <source>
        <dbReference type="ARBA" id="ARBA00008061"/>
    </source>
</evidence>
<proteinExistence type="inferred from homology"/>
<dbReference type="FunFam" id="3.20.20.80:FF:000064">
    <property type="entry name" value="Oligo-1,6-glucosidase"/>
    <property type="match status" value="1"/>
</dbReference>
<dbReference type="InterPro" id="IPR017853">
    <property type="entry name" value="GH"/>
</dbReference>
<evidence type="ECO:0000313" key="13">
    <source>
        <dbReference type="Proteomes" id="UP000242246"/>
    </source>
</evidence>
<dbReference type="GO" id="GO:0004556">
    <property type="term" value="F:alpha-amylase activity"/>
    <property type="evidence" value="ECO:0007669"/>
    <property type="project" value="TreeGrafter"/>
</dbReference>
<organism evidence="12 13">
    <name type="scientific">Pseudolactococcus plantarum</name>
    <dbReference type="NCBI Taxonomy" id="1365"/>
    <lineage>
        <taxon>Bacteria</taxon>
        <taxon>Bacillati</taxon>
        <taxon>Bacillota</taxon>
        <taxon>Bacilli</taxon>
        <taxon>Lactobacillales</taxon>
        <taxon>Streptococcaceae</taxon>
        <taxon>Pseudolactococcus</taxon>
    </lineage>
</organism>
<evidence type="ECO:0000313" key="12">
    <source>
        <dbReference type="EMBL" id="PCS06068.1"/>
    </source>
</evidence>
<protein>
    <recommendedName>
        <fullName evidence="7">Glucan 1,6-alpha-glucosidase</fullName>
        <ecNumber evidence="6">3.2.1.70</ecNumber>
    </recommendedName>
    <alternativeName>
        <fullName evidence="9">Dextran glucosidase</fullName>
    </alternativeName>
    <alternativeName>
        <fullName evidence="10">Exo-1,6-alpha-glucosidase</fullName>
    </alternativeName>
    <alternativeName>
        <fullName evidence="8">Glucodextranase</fullName>
    </alternativeName>
</protein>